<organism evidence="1 2">
    <name type="scientific">Lachnoanaerobaculum saburreum</name>
    <dbReference type="NCBI Taxonomy" id="467210"/>
    <lineage>
        <taxon>Bacteria</taxon>
        <taxon>Bacillati</taxon>
        <taxon>Bacillota</taxon>
        <taxon>Clostridia</taxon>
        <taxon>Lachnospirales</taxon>
        <taxon>Lachnospiraceae</taxon>
        <taxon>Lachnoanaerobaculum</taxon>
    </lineage>
</organism>
<protein>
    <submittedName>
        <fullName evidence="1">Uncharacterized protein</fullName>
    </submittedName>
</protein>
<dbReference type="PATRIC" id="fig|467210.3.peg.370"/>
<gene>
    <name evidence="1" type="ORF">HMPREF1866_00375</name>
</gene>
<dbReference type="RefSeq" id="WP_060930345.1">
    <property type="nucleotide sequence ID" value="NZ_KQ959775.1"/>
</dbReference>
<comment type="caution">
    <text evidence="1">The sequence shown here is derived from an EMBL/GenBank/DDBJ whole genome shotgun (WGS) entry which is preliminary data.</text>
</comment>
<sequence>MDNYFEWKENLKENMQEVANRTLEQMQEDTILSEVKNRHEGYGISAEHYIIMQKAFKSVKTDMDDFLKLLPVEDKNALNTVSSLYNSAIDMGVVAMEFAAQCKRILADLYDKEKSPLEQYIDEMESDKEDFEDVEEK</sequence>
<accession>A0A133ZYT8</accession>
<dbReference type="EMBL" id="LSDA01000011">
    <property type="protein sequence ID" value="KXB60594.1"/>
    <property type="molecule type" value="Genomic_DNA"/>
</dbReference>
<evidence type="ECO:0000313" key="2">
    <source>
        <dbReference type="Proteomes" id="UP000070394"/>
    </source>
</evidence>
<reference evidence="2" key="1">
    <citation type="submission" date="2016-01" db="EMBL/GenBank/DDBJ databases">
        <authorList>
            <person name="Mitreva M."/>
            <person name="Pepin K.H."/>
            <person name="Mihindukulasuriya K.A."/>
            <person name="Fulton R."/>
            <person name="Fronick C."/>
            <person name="O'Laughlin M."/>
            <person name="Miner T."/>
            <person name="Herter B."/>
            <person name="Rosa B.A."/>
            <person name="Cordes M."/>
            <person name="Tomlinson C."/>
            <person name="Wollam A."/>
            <person name="Palsikar V.B."/>
            <person name="Mardis E.R."/>
            <person name="Wilson R.K."/>
        </authorList>
    </citation>
    <scope>NUCLEOTIDE SEQUENCE [LARGE SCALE GENOMIC DNA]</scope>
    <source>
        <strain evidence="2">DNF00896</strain>
    </source>
</reference>
<dbReference type="AlphaFoldDB" id="A0A133ZYT8"/>
<name>A0A133ZYT8_9FIRM</name>
<proteinExistence type="predicted"/>
<dbReference type="OrthoDB" id="1957489at2"/>
<keyword evidence="2" id="KW-1185">Reference proteome</keyword>
<dbReference type="Proteomes" id="UP000070394">
    <property type="component" value="Unassembled WGS sequence"/>
</dbReference>
<evidence type="ECO:0000313" key="1">
    <source>
        <dbReference type="EMBL" id="KXB60594.1"/>
    </source>
</evidence>
<dbReference type="STRING" id="467210.HMPREF1866_00375"/>